<evidence type="ECO:0000313" key="1">
    <source>
        <dbReference type="EMBL" id="CAB0041397.1"/>
    </source>
</evidence>
<proteinExistence type="predicted"/>
<gene>
    <name evidence="1" type="ORF">TBRA_LOCUS13065</name>
</gene>
<dbReference type="Proteomes" id="UP000479190">
    <property type="component" value="Unassembled WGS sequence"/>
</dbReference>
<sequence length="221" mass="26669">MTSFFLLFIHRTLKRLNERLLRGISQIVQISLKFEVYSTKHKELYRKKGHIDTVCLVRRADRQQAHDIRKRQERALCCCCCCSSEAGQLLGNCLSEPRRKLPWHTHTHTYAERERRRAPRAPRIYVGHDFDRCLGKVHTTAAAASISRQHVVVYYEHVLHLFKHSLEQFHRSDIVADSMRSKRTVVTTYDSVEKRVRHENSPWQEWRRRHRNYRWYLWFED</sequence>
<keyword evidence="2" id="KW-1185">Reference proteome</keyword>
<accession>A0A6H5IX47</accession>
<reference evidence="1 2" key="1">
    <citation type="submission" date="2020-02" db="EMBL/GenBank/DDBJ databases">
        <authorList>
            <person name="Ferguson B K."/>
        </authorList>
    </citation>
    <scope>NUCLEOTIDE SEQUENCE [LARGE SCALE GENOMIC DNA]</scope>
</reference>
<dbReference type="EMBL" id="CADCXV010001116">
    <property type="protein sequence ID" value="CAB0041397.1"/>
    <property type="molecule type" value="Genomic_DNA"/>
</dbReference>
<evidence type="ECO:0000313" key="2">
    <source>
        <dbReference type="Proteomes" id="UP000479190"/>
    </source>
</evidence>
<protein>
    <submittedName>
        <fullName evidence="1">Uncharacterized protein</fullName>
    </submittedName>
</protein>
<organism evidence="1 2">
    <name type="scientific">Trichogramma brassicae</name>
    <dbReference type="NCBI Taxonomy" id="86971"/>
    <lineage>
        <taxon>Eukaryota</taxon>
        <taxon>Metazoa</taxon>
        <taxon>Ecdysozoa</taxon>
        <taxon>Arthropoda</taxon>
        <taxon>Hexapoda</taxon>
        <taxon>Insecta</taxon>
        <taxon>Pterygota</taxon>
        <taxon>Neoptera</taxon>
        <taxon>Endopterygota</taxon>
        <taxon>Hymenoptera</taxon>
        <taxon>Apocrita</taxon>
        <taxon>Proctotrupomorpha</taxon>
        <taxon>Chalcidoidea</taxon>
        <taxon>Trichogrammatidae</taxon>
        <taxon>Trichogramma</taxon>
    </lineage>
</organism>
<dbReference type="AlphaFoldDB" id="A0A6H5IX47"/>
<name>A0A6H5IX47_9HYME</name>